<dbReference type="Pfam" id="PF01513">
    <property type="entry name" value="NAD_kinase"/>
    <property type="match status" value="1"/>
</dbReference>
<dbReference type="PANTHER" id="PTHR40697:SF3">
    <property type="entry name" value="ACETOIN CATABOLISM PROTEIN X"/>
    <property type="match status" value="1"/>
</dbReference>
<keyword evidence="1" id="KW-0808">Transferase</keyword>
<accession>A0A9Q3ACL6</accession>
<dbReference type="InterPro" id="IPR039065">
    <property type="entry name" value="AcoX-like"/>
</dbReference>
<dbReference type="GO" id="GO:0006741">
    <property type="term" value="P:NADP+ biosynthetic process"/>
    <property type="evidence" value="ECO:0007669"/>
    <property type="project" value="InterPro"/>
</dbReference>
<reference evidence="1" key="1">
    <citation type="journal article" date="2022" name="Int. J. Syst. Evol. Microbiol.">
        <title>Pseudomonas aegrilactucae sp. nov. and Pseudomonas morbosilactucae sp. nov., pathogens causing bacterial rot of lettuce in Japan.</title>
        <authorList>
            <person name="Sawada H."/>
            <person name="Fujikawa T."/>
            <person name="Satou M."/>
        </authorList>
    </citation>
    <scope>NUCLEOTIDE SEQUENCE</scope>
    <source>
        <strain evidence="1">MAFF 301350</strain>
    </source>
</reference>
<dbReference type="PANTHER" id="PTHR40697">
    <property type="entry name" value="ACETOIN CATABOLISM PROTEIN X"/>
    <property type="match status" value="1"/>
</dbReference>
<keyword evidence="1" id="KW-0418">Kinase</keyword>
<dbReference type="InterPro" id="IPR011391">
    <property type="entry name" value="AcoX_kinase"/>
</dbReference>
<organism evidence="1 2">
    <name type="scientific">Pseudomonas aegrilactucae</name>
    <dbReference type="NCBI Taxonomy" id="2854028"/>
    <lineage>
        <taxon>Bacteria</taxon>
        <taxon>Pseudomonadati</taxon>
        <taxon>Pseudomonadota</taxon>
        <taxon>Gammaproteobacteria</taxon>
        <taxon>Pseudomonadales</taxon>
        <taxon>Pseudomonadaceae</taxon>
        <taxon>Pseudomonas</taxon>
    </lineage>
</organism>
<evidence type="ECO:0000313" key="2">
    <source>
        <dbReference type="Proteomes" id="UP001106592"/>
    </source>
</evidence>
<proteinExistence type="predicted"/>
<gene>
    <name evidence="1" type="ORF">KUO17_05770</name>
</gene>
<dbReference type="EMBL" id="JAHTBI010000015">
    <property type="protein sequence ID" value="MBV6286549.1"/>
    <property type="molecule type" value="Genomic_DNA"/>
</dbReference>
<sequence>MSHPAPTVGIIVNPASGRDLRRLTASAGLYSSTDKASAVQRLLAAFAATGIRQVLLPPDMTGIAAAVLKASHGPHAASQRWPHLSILYMPLRQTVEDTRLAARQMAAEGVALIAVLGGDGTHKAVAAEVGDIPLLTLSTGTNNAFPELREATSAGLAGGLFAVGRIPPQVGLRRNKRLLVRDPARELCEWALVEVAVSPQRFIGARALSRAEDLAEVFASFAEPHAIGLSALCGLWCPVSRQAPEGAWVRLNSQAEQALLAPLAPGLLQGCGITAAGPLTPGVAYSLSLASGTLALDGEREIEFCEHDRPTVTLDAHGPLSIDVEAVLAYAARHRLLAVGREHPQHPANHPC</sequence>
<dbReference type="PIRSF" id="PIRSF018567">
    <property type="entry name" value="AcoX"/>
    <property type="match status" value="1"/>
</dbReference>
<protein>
    <submittedName>
        <fullName evidence="1">NAD(+)/NADH kinase</fullName>
    </submittedName>
</protein>
<name>A0A9Q3ACL6_9PSED</name>
<dbReference type="InterPro" id="IPR002504">
    <property type="entry name" value="NADK"/>
</dbReference>
<keyword evidence="2" id="KW-1185">Reference proteome</keyword>
<dbReference type="RefSeq" id="WP_217974215.1">
    <property type="nucleotide sequence ID" value="NZ_JAHTBI010000015.1"/>
</dbReference>
<dbReference type="GO" id="GO:0003951">
    <property type="term" value="F:NAD+ kinase activity"/>
    <property type="evidence" value="ECO:0007669"/>
    <property type="project" value="InterPro"/>
</dbReference>
<reference evidence="1" key="2">
    <citation type="journal article" date="2023" name="Plant Pathol.">
        <title>Dismantling and reorganizing Pseudomonas marginalis sensu#lato.</title>
        <authorList>
            <person name="Sawada H."/>
            <person name="Fujikawa T."/>
            <person name="Satou M."/>
        </authorList>
    </citation>
    <scope>NUCLEOTIDE SEQUENCE</scope>
    <source>
        <strain evidence="1">MAFF 301350</strain>
    </source>
</reference>
<dbReference type="Proteomes" id="UP001106592">
    <property type="component" value="Unassembled WGS sequence"/>
</dbReference>
<dbReference type="AlphaFoldDB" id="A0A9Q3ACL6"/>
<comment type="caution">
    <text evidence="1">The sequence shown here is derived from an EMBL/GenBank/DDBJ whole genome shotgun (WGS) entry which is preliminary data.</text>
</comment>
<evidence type="ECO:0000313" key="1">
    <source>
        <dbReference type="EMBL" id="MBV6286549.1"/>
    </source>
</evidence>